<keyword evidence="1" id="KW-0175">Coiled coil</keyword>
<dbReference type="Proteomes" id="UP001162131">
    <property type="component" value="Unassembled WGS sequence"/>
</dbReference>
<dbReference type="AlphaFoldDB" id="A0AAU9JGG1"/>
<reference evidence="3" key="1">
    <citation type="submission" date="2021-09" db="EMBL/GenBank/DDBJ databases">
        <authorList>
            <consortium name="AG Swart"/>
            <person name="Singh M."/>
            <person name="Singh A."/>
            <person name="Seah K."/>
            <person name="Emmerich C."/>
        </authorList>
    </citation>
    <scope>NUCLEOTIDE SEQUENCE</scope>
    <source>
        <strain evidence="3">ATCC30299</strain>
    </source>
</reference>
<sequence>MKPSGVEGEAVIAEQPNEDFEIKNELQKSQETKTEDLDQKYNAIIEDLKAQIEDLAKKIDEDKTTIFF</sequence>
<gene>
    <name evidence="3" type="ORF">BSTOLATCC_MIC35188</name>
</gene>
<accession>A0AAU9JGG1</accession>
<keyword evidence="4" id="KW-1185">Reference proteome</keyword>
<proteinExistence type="predicted"/>
<name>A0AAU9JGG1_9CILI</name>
<evidence type="ECO:0000313" key="3">
    <source>
        <dbReference type="EMBL" id="CAG9324167.1"/>
    </source>
</evidence>
<evidence type="ECO:0000313" key="4">
    <source>
        <dbReference type="Proteomes" id="UP001162131"/>
    </source>
</evidence>
<protein>
    <submittedName>
        <fullName evidence="3">Uncharacterized protein</fullName>
    </submittedName>
</protein>
<evidence type="ECO:0000256" key="2">
    <source>
        <dbReference type="SAM" id="MobiDB-lite"/>
    </source>
</evidence>
<organism evidence="3 4">
    <name type="scientific">Blepharisma stoltei</name>
    <dbReference type="NCBI Taxonomy" id="1481888"/>
    <lineage>
        <taxon>Eukaryota</taxon>
        <taxon>Sar</taxon>
        <taxon>Alveolata</taxon>
        <taxon>Ciliophora</taxon>
        <taxon>Postciliodesmatophora</taxon>
        <taxon>Heterotrichea</taxon>
        <taxon>Heterotrichida</taxon>
        <taxon>Blepharismidae</taxon>
        <taxon>Blepharisma</taxon>
    </lineage>
</organism>
<evidence type="ECO:0000256" key="1">
    <source>
        <dbReference type="SAM" id="Coils"/>
    </source>
</evidence>
<feature type="coiled-coil region" evidence="1">
    <location>
        <begin position="38"/>
        <end position="65"/>
    </location>
</feature>
<dbReference type="EMBL" id="CAJZBQ010000035">
    <property type="protein sequence ID" value="CAG9324167.1"/>
    <property type="molecule type" value="Genomic_DNA"/>
</dbReference>
<comment type="caution">
    <text evidence="3">The sequence shown here is derived from an EMBL/GenBank/DDBJ whole genome shotgun (WGS) entry which is preliminary data.</text>
</comment>
<feature type="region of interest" description="Disordered" evidence="2">
    <location>
        <begin position="1"/>
        <end position="22"/>
    </location>
</feature>